<evidence type="ECO:0000256" key="5">
    <source>
        <dbReference type="ARBA" id="ARBA00023002"/>
    </source>
</evidence>
<organism evidence="8 9">
    <name type="scientific">Methanohalarchaeum thermophilum</name>
    <dbReference type="NCBI Taxonomy" id="1903181"/>
    <lineage>
        <taxon>Archaea</taxon>
        <taxon>Methanobacteriati</taxon>
        <taxon>Methanobacteriota</taxon>
        <taxon>Methanonatronarchaeia</taxon>
        <taxon>Methanonatronarchaeales</taxon>
        <taxon>Methanonatronarchaeaceae</taxon>
        <taxon>Candidatus Methanohalarchaeum</taxon>
    </lineage>
</organism>
<evidence type="ECO:0000256" key="1">
    <source>
        <dbReference type="ARBA" id="ARBA00001917"/>
    </source>
</evidence>
<evidence type="ECO:0000313" key="9">
    <source>
        <dbReference type="Proteomes" id="UP000185744"/>
    </source>
</evidence>
<name>A0A1Q6DSY7_METT1</name>
<evidence type="ECO:0000256" key="3">
    <source>
        <dbReference type="ARBA" id="ARBA00022630"/>
    </source>
</evidence>
<dbReference type="PANTHER" id="PTHR43673">
    <property type="entry name" value="NAD(P)H NITROREDUCTASE YDGI-RELATED"/>
    <property type="match status" value="1"/>
</dbReference>
<dbReference type="InParanoid" id="A0A1Q6DSY7"/>
<evidence type="ECO:0000259" key="7">
    <source>
        <dbReference type="Pfam" id="PF00881"/>
    </source>
</evidence>
<dbReference type="STRING" id="1903181.BTN85_2098"/>
<keyword evidence="3" id="KW-0285">Flavoprotein</keyword>
<dbReference type="PANTHER" id="PTHR43673:SF2">
    <property type="entry name" value="NITROREDUCTASE"/>
    <property type="match status" value="1"/>
</dbReference>
<proteinExistence type="inferred from homology"/>
<feature type="domain" description="Nitroreductase" evidence="7">
    <location>
        <begin position="5"/>
        <end position="60"/>
    </location>
</feature>
<keyword evidence="5" id="KW-0560">Oxidoreductase</keyword>
<comment type="cofactor">
    <cofactor evidence="1">
        <name>FMN</name>
        <dbReference type="ChEBI" id="CHEBI:58210"/>
    </cofactor>
</comment>
<dbReference type="Gene3D" id="3.40.109.10">
    <property type="entry name" value="NADH Oxidase"/>
    <property type="match status" value="1"/>
</dbReference>
<dbReference type="EMBL" id="MSDW01000002">
    <property type="protein sequence ID" value="OKY77447.1"/>
    <property type="molecule type" value="Genomic_DNA"/>
</dbReference>
<dbReference type="GO" id="GO:0016491">
    <property type="term" value="F:oxidoreductase activity"/>
    <property type="evidence" value="ECO:0007669"/>
    <property type="project" value="UniProtKB-KW"/>
</dbReference>
<dbReference type="CDD" id="cd02151">
    <property type="entry name" value="nitroreductase"/>
    <property type="match status" value="1"/>
</dbReference>
<accession>A0A1Q6DSY7</accession>
<dbReference type="Pfam" id="PF00881">
    <property type="entry name" value="Nitroreductase"/>
    <property type="match status" value="1"/>
</dbReference>
<evidence type="ECO:0000256" key="2">
    <source>
        <dbReference type="ARBA" id="ARBA00007118"/>
    </source>
</evidence>
<dbReference type="InterPro" id="IPR029479">
    <property type="entry name" value="Nitroreductase"/>
</dbReference>
<feature type="compositionally biased region" description="Basic residues" evidence="6">
    <location>
        <begin position="164"/>
        <end position="179"/>
    </location>
</feature>
<reference evidence="8" key="1">
    <citation type="submission" date="2016-12" db="EMBL/GenBank/DDBJ databases">
        <title>Discovery of methanogenic haloarchaea.</title>
        <authorList>
            <person name="Sorokin D.Y."/>
            <person name="Makarova K.S."/>
            <person name="Abbas B."/>
            <person name="Ferrer M."/>
            <person name="Golyshin P.N."/>
        </authorList>
    </citation>
    <scope>NUCLEOTIDE SEQUENCE [LARGE SCALE GENOMIC DNA]</scope>
    <source>
        <strain evidence="8">HMET1</strain>
    </source>
</reference>
<dbReference type="Proteomes" id="UP000185744">
    <property type="component" value="Unassembled WGS sequence"/>
</dbReference>
<dbReference type="SUPFAM" id="SSF55469">
    <property type="entry name" value="FMN-dependent nitroreductase-like"/>
    <property type="match status" value="1"/>
</dbReference>
<keyword evidence="9" id="KW-1185">Reference proteome</keyword>
<evidence type="ECO:0000313" key="8">
    <source>
        <dbReference type="EMBL" id="OKY77447.1"/>
    </source>
</evidence>
<gene>
    <name evidence="8" type="ORF">BTN85_2098</name>
</gene>
<protein>
    <submittedName>
        <fullName evidence="8">Nitroreductase</fullName>
    </submittedName>
</protein>
<evidence type="ECO:0000256" key="6">
    <source>
        <dbReference type="SAM" id="MobiDB-lite"/>
    </source>
</evidence>
<dbReference type="InterPro" id="IPR000415">
    <property type="entry name" value="Nitroreductase-like"/>
</dbReference>
<keyword evidence="4" id="KW-0288">FMN</keyword>
<feature type="region of interest" description="Disordered" evidence="6">
    <location>
        <begin position="145"/>
        <end position="179"/>
    </location>
</feature>
<sequence>MIESIRERRSVRSFSDDGVEEKKIEEILTAAAFSPSARALYPWSITVVENPEKREVISKATPYADFAAEAPVVFVVASKEEGEWIEDASIVAEHIQLEATNQGLGACWIQIRDHKTEDDKQSEEKIKDLLEIPEDYRVLCAIAIGHPKKQKQPHTKKELQKREIYRKKHGNKPKKQNKK</sequence>
<dbReference type="AlphaFoldDB" id="A0A1Q6DSY7"/>
<evidence type="ECO:0000256" key="4">
    <source>
        <dbReference type="ARBA" id="ARBA00022643"/>
    </source>
</evidence>
<comment type="similarity">
    <text evidence="2">Belongs to the nitroreductase family.</text>
</comment>
<comment type="caution">
    <text evidence="8">The sequence shown here is derived from an EMBL/GenBank/DDBJ whole genome shotgun (WGS) entry which is preliminary data.</text>
</comment>